<reference evidence="1 2" key="1">
    <citation type="journal article" date="2013" name="Genome Announc.">
        <title>Draft Genome Sequence of Exiguobacterium pavilionensis Strain RW-2, with Wide Thermal, Salinity, and pH Tolerance, Isolated from Modern Freshwater Microbialites.</title>
        <authorList>
            <person name="White R.A.III."/>
            <person name="Grassa C.J."/>
            <person name="Suttle C.A."/>
        </authorList>
    </citation>
    <scope>NUCLEOTIDE SEQUENCE [LARGE SCALE GENOMIC DNA]</scope>
    <source>
        <strain evidence="1 2">RW-2</strain>
    </source>
</reference>
<sequence>MARKGKFGTLIKVATAVAPFVYDYYKKNKAKKASTPKK</sequence>
<dbReference type="Proteomes" id="UP000016464">
    <property type="component" value="Unassembled WGS sequence"/>
</dbReference>
<protein>
    <submittedName>
        <fullName evidence="1">Uncharacterized protein</fullName>
    </submittedName>
</protein>
<dbReference type="AlphaFoldDB" id="U1LUQ5"/>
<comment type="caution">
    <text evidence="1">The sequence shown here is derived from an EMBL/GenBank/DDBJ whole genome shotgun (WGS) entry which is preliminary data.</text>
</comment>
<evidence type="ECO:0000313" key="1">
    <source>
        <dbReference type="EMBL" id="ERG66289.1"/>
    </source>
</evidence>
<organism evidence="1 2">
    <name type="scientific">Exiguobacterium chiriqhucha RW-2</name>
    <dbReference type="NCBI Taxonomy" id="1345023"/>
    <lineage>
        <taxon>Bacteria</taxon>
        <taxon>Bacillati</taxon>
        <taxon>Bacillota</taxon>
        <taxon>Bacilli</taxon>
        <taxon>Bacillales</taxon>
        <taxon>Bacillales Family XII. Incertae Sedis</taxon>
        <taxon>Exiguobacterium</taxon>
    </lineage>
</organism>
<keyword evidence="2" id="KW-1185">Reference proteome</keyword>
<dbReference type="STRING" id="1385984.GCA_000702565_02020"/>
<dbReference type="PATRIC" id="fig|1345023.5.peg.1757"/>
<dbReference type="EMBL" id="ATCL01000020">
    <property type="protein sequence ID" value="ERG66289.1"/>
    <property type="molecule type" value="Genomic_DNA"/>
</dbReference>
<evidence type="ECO:0000313" key="2">
    <source>
        <dbReference type="Proteomes" id="UP000016464"/>
    </source>
</evidence>
<proteinExistence type="predicted"/>
<accession>U1LUQ5</accession>
<gene>
    <name evidence="1" type="ORF">M467_03255</name>
</gene>
<name>U1LUQ5_9BACL</name>